<dbReference type="AlphaFoldDB" id="A0A183IBT7"/>
<proteinExistence type="predicted"/>
<keyword evidence="3" id="KW-1185">Reference proteome</keyword>
<dbReference type="InterPro" id="IPR029071">
    <property type="entry name" value="Ubiquitin-like_domsf"/>
</dbReference>
<dbReference type="SUPFAM" id="SSF54236">
    <property type="entry name" value="Ubiquitin-like"/>
    <property type="match status" value="1"/>
</dbReference>
<evidence type="ECO:0000259" key="1">
    <source>
        <dbReference type="PROSITE" id="PS50200"/>
    </source>
</evidence>
<reference evidence="4" key="1">
    <citation type="submission" date="2016-06" db="UniProtKB">
        <authorList>
            <consortium name="WormBaseParasite"/>
        </authorList>
    </citation>
    <scope>IDENTIFICATION</scope>
</reference>
<dbReference type="Pfam" id="PF00788">
    <property type="entry name" value="RA"/>
    <property type="match status" value="1"/>
</dbReference>
<name>A0A183IBT7_9BILA</name>
<dbReference type="Gene3D" id="3.10.20.90">
    <property type="entry name" value="Phosphatidylinositol 3-kinase Catalytic Subunit, Chain A, domain 1"/>
    <property type="match status" value="2"/>
</dbReference>
<feature type="domain" description="Ras-associating" evidence="1">
    <location>
        <begin position="102"/>
        <end position="161"/>
    </location>
</feature>
<dbReference type="PROSITE" id="PS50200">
    <property type="entry name" value="RA"/>
    <property type="match status" value="1"/>
</dbReference>
<organism evidence="4">
    <name type="scientific">Soboliphyme baturini</name>
    <dbReference type="NCBI Taxonomy" id="241478"/>
    <lineage>
        <taxon>Eukaryota</taxon>
        <taxon>Metazoa</taxon>
        <taxon>Ecdysozoa</taxon>
        <taxon>Nematoda</taxon>
        <taxon>Enoplea</taxon>
        <taxon>Dorylaimia</taxon>
        <taxon>Dioctophymatida</taxon>
        <taxon>Dioctophymatoidea</taxon>
        <taxon>Soboliphymatidae</taxon>
        <taxon>Soboliphyme</taxon>
    </lineage>
</organism>
<dbReference type="InterPro" id="IPR000159">
    <property type="entry name" value="RA_dom"/>
</dbReference>
<reference evidence="2 3" key="2">
    <citation type="submission" date="2018-11" db="EMBL/GenBank/DDBJ databases">
        <authorList>
            <consortium name="Pathogen Informatics"/>
        </authorList>
    </citation>
    <scope>NUCLEOTIDE SEQUENCE [LARGE SCALE GENOMIC DNA]</scope>
</reference>
<dbReference type="EMBL" id="UZAM01006704">
    <property type="protein sequence ID" value="VDO93139.1"/>
    <property type="molecule type" value="Genomic_DNA"/>
</dbReference>
<evidence type="ECO:0000313" key="4">
    <source>
        <dbReference type="WBParaSite" id="SBAD_0000111301-mRNA-1"/>
    </source>
</evidence>
<accession>A0A183IBT7</accession>
<dbReference type="GO" id="GO:0007165">
    <property type="term" value="P:signal transduction"/>
    <property type="evidence" value="ECO:0007669"/>
    <property type="project" value="InterPro"/>
</dbReference>
<dbReference type="Proteomes" id="UP000270296">
    <property type="component" value="Unassembled WGS sequence"/>
</dbReference>
<sequence length="161" mass="18546">MTSNSLCSTFHEKYLTVHIQERHNARFSVTVAVNPSTTVRQVKQRVQKKCLTKDGNLCDLVMLQQDGSKDFFYVNVLQDDELIYDILNRPSNNCSFYLNISKGLKIRVYMEEIVAGMTYKTVVVSPFSTSQEVIKILLRDQPNYADDFYLVKKTTDNEGDK</sequence>
<protein>
    <submittedName>
        <fullName evidence="4">Ras-associating domain-containing protein</fullName>
    </submittedName>
</protein>
<evidence type="ECO:0000313" key="2">
    <source>
        <dbReference type="EMBL" id="VDO93139.1"/>
    </source>
</evidence>
<gene>
    <name evidence="2" type="ORF">SBAD_LOCUS1081</name>
</gene>
<dbReference type="WBParaSite" id="SBAD_0000111301-mRNA-1">
    <property type="protein sequence ID" value="SBAD_0000111301-mRNA-1"/>
    <property type="gene ID" value="SBAD_0000111301"/>
</dbReference>
<evidence type="ECO:0000313" key="3">
    <source>
        <dbReference type="Proteomes" id="UP000270296"/>
    </source>
</evidence>